<evidence type="ECO:0000313" key="1">
    <source>
        <dbReference type="EMBL" id="EOZ92053.1"/>
    </source>
</evidence>
<protein>
    <submittedName>
        <fullName evidence="1">Uncharacterized protein</fullName>
    </submittedName>
</protein>
<comment type="caution">
    <text evidence="1">The sequence shown here is derived from an EMBL/GenBank/DDBJ whole genome shotgun (WGS) entry which is preliminary data.</text>
</comment>
<dbReference type="Proteomes" id="UP000006073">
    <property type="component" value="Unassembled WGS sequence"/>
</dbReference>
<name>S2DQF9_INDAL</name>
<organism evidence="1 2">
    <name type="scientific">Indibacter alkaliphilus (strain CCUG 57479 / KCTC 22604 / LW1)</name>
    <dbReference type="NCBI Taxonomy" id="1189612"/>
    <lineage>
        <taxon>Bacteria</taxon>
        <taxon>Pseudomonadati</taxon>
        <taxon>Bacteroidota</taxon>
        <taxon>Cytophagia</taxon>
        <taxon>Cytophagales</taxon>
        <taxon>Cyclobacteriaceae</taxon>
    </lineage>
</organism>
<dbReference type="STRING" id="1189612.A33Q_4146"/>
<sequence>MTQKNKETVFRQIISNFKDKPLAFGKLKVLLSESPSIIRNTASKKVPYYN</sequence>
<gene>
    <name evidence="1" type="ORF">A33Q_4146</name>
</gene>
<evidence type="ECO:0000313" key="2">
    <source>
        <dbReference type="Proteomes" id="UP000006073"/>
    </source>
</evidence>
<dbReference type="EMBL" id="ALWO02000052">
    <property type="protein sequence ID" value="EOZ92053.1"/>
    <property type="molecule type" value="Genomic_DNA"/>
</dbReference>
<dbReference type="AlphaFoldDB" id="S2DQF9"/>
<proteinExistence type="predicted"/>
<reference evidence="1 2" key="1">
    <citation type="journal article" date="2013" name="Genome Announc.">
        <title>Draft Genome Sequence of Indibacter alkaliphilus Strain LW1T, Isolated from Lonar Lake, a Haloalkaline Lake in the Buldana District of Maharashtra, India.</title>
        <authorList>
            <person name="Singh A."/>
            <person name="Kumar Jangir P."/>
            <person name="Sharma R."/>
            <person name="Singh A."/>
            <person name="Kumar Pinnaka A."/>
            <person name="Shivaji S."/>
        </authorList>
    </citation>
    <scope>NUCLEOTIDE SEQUENCE [LARGE SCALE GENOMIC DNA]</scope>
    <source>
        <strain evidence="2">CCUG 57479 / KCTC 22604 / LW1</strain>
    </source>
</reference>
<keyword evidence="2" id="KW-1185">Reference proteome</keyword>
<accession>S2DQF9</accession>